<name>A0A848CWL3_ANEAE</name>
<organism evidence="1 2">
    <name type="scientific">Aneurinibacillus aneurinilyticus</name>
    <name type="common">Bacillus aneurinolyticus</name>
    <dbReference type="NCBI Taxonomy" id="1391"/>
    <lineage>
        <taxon>Bacteria</taxon>
        <taxon>Bacillati</taxon>
        <taxon>Bacillota</taxon>
        <taxon>Bacilli</taxon>
        <taxon>Bacillales</taxon>
        <taxon>Paenibacillaceae</taxon>
        <taxon>Aneurinibacillus group</taxon>
        <taxon>Aneurinibacillus</taxon>
    </lineage>
</organism>
<reference evidence="1 2" key="1">
    <citation type="submission" date="2020-04" db="EMBL/GenBank/DDBJ databases">
        <authorList>
            <person name="Hitch T.C.A."/>
            <person name="Wylensek D."/>
            <person name="Clavel T."/>
        </authorList>
    </citation>
    <scope>NUCLEOTIDE SEQUENCE [LARGE SCALE GENOMIC DNA]</scope>
    <source>
        <strain evidence="1 2">WB01_D5_05</strain>
    </source>
</reference>
<dbReference type="AlphaFoldDB" id="A0A848CWL3"/>
<dbReference type="EMBL" id="JABAGO010000008">
    <property type="protein sequence ID" value="NME97922.1"/>
    <property type="molecule type" value="Genomic_DNA"/>
</dbReference>
<evidence type="ECO:0000313" key="2">
    <source>
        <dbReference type="Proteomes" id="UP000561326"/>
    </source>
</evidence>
<comment type="caution">
    <text evidence="1">The sequence shown here is derived from an EMBL/GenBank/DDBJ whole genome shotgun (WGS) entry which is preliminary data.</text>
</comment>
<evidence type="ECO:0000313" key="1">
    <source>
        <dbReference type="EMBL" id="NME97922.1"/>
    </source>
</evidence>
<dbReference type="Proteomes" id="UP000561326">
    <property type="component" value="Unassembled WGS sequence"/>
</dbReference>
<accession>A0A848CWL3</accession>
<dbReference type="RefSeq" id="WP_168974827.1">
    <property type="nucleotide sequence ID" value="NZ_CAMJCG010000038.1"/>
</dbReference>
<gene>
    <name evidence="1" type="ORF">HF838_06575</name>
</gene>
<protein>
    <submittedName>
        <fullName evidence="1">Uncharacterized protein</fullName>
    </submittedName>
</protein>
<proteinExistence type="predicted"/>
<sequence>MNYYHDPMGIVQTTDVEVVKFHYHVERMKYYEYKCHKHVHHKKHYKKYYKRYCYHKKMYEFYYKKSYHKMYSIGPVSPAEMYPHPPVAPIYPVTPNHPVGPSYPASEGKKRESSACC</sequence>